<gene>
    <name evidence="4" type="ORF">FPE_LOCUS8254</name>
</gene>
<name>A0AAD2DNU8_9LAMI</name>
<feature type="domain" description="Bromo" evidence="3">
    <location>
        <begin position="9"/>
        <end position="56"/>
    </location>
</feature>
<protein>
    <recommendedName>
        <fullName evidence="3">Bromo domain-containing protein</fullName>
    </recommendedName>
</protein>
<dbReference type="SUPFAM" id="SSF47370">
    <property type="entry name" value="Bromodomain"/>
    <property type="match status" value="1"/>
</dbReference>
<accession>A0AAD2DNU8</accession>
<evidence type="ECO:0000259" key="3">
    <source>
        <dbReference type="PROSITE" id="PS50014"/>
    </source>
</evidence>
<evidence type="ECO:0000313" key="4">
    <source>
        <dbReference type="EMBL" id="CAI9760824.1"/>
    </source>
</evidence>
<dbReference type="InterPro" id="IPR001487">
    <property type="entry name" value="Bromodomain"/>
</dbReference>
<evidence type="ECO:0000256" key="2">
    <source>
        <dbReference type="PROSITE-ProRule" id="PRU00035"/>
    </source>
</evidence>
<reference evidence="4" key="1">
    <citation type="submission" date="2023-05" db="EMBL/GenBank/DDBJ databases">
        <authorList>
            <person name="Huff M."/>
        </authorList>
    </citation>
    <scope>NUCLEOTIDE SEQUENCE</scope>
</reference>
<dbReference type="InterPro" id="IPR036427">
    <property type="entry name" value="Bromodomain-like_sf"/>
</dbReference>
<keyword evidence="5" id="KW-1185">Reference proteome</keyword>
<dbReference type="Pfam" id="PF00439">
    <property type="entry name" value="Bromodomain"/>
    <property type="match status" value="1"/>
</dbReference>
<evidence type="ECO:0000256" key="1">
    <source>
        <dbReference type="ARBA" id="ARBA00023117"/>
    </source>
</evidence>
<dbReference type="EMBL" id="OU503040">
    <property type="protein sequence ID" value="CAI9760824.1"/>
    <property type="molecule type" value="Genomic_DNA"/>
</dbReference>
<evidence type="ECO:0000313" key="5">
    <source>
        <dbReference type="Proteomes" id="UP000834106"/>
    </source>
</evidence>
<keyword evidence="1 2" id="KW-0103">Bromodomain</keyword>
<dbReference type="AlphaFoldDB" id="A0AAD2DNU8"/>
<dbReference type="PRINTS" id="PR00503">
    <property type="entry name" value="BROMODOMAIN"/>
</dbReference>
<sequence length="235" mass="25724">MRQILTKLMKHKNGWIFNKPVDAAALGLHDYHQIVKQPMDLDTVKSNMAIMRSKTYVIKLTLVAFNITSSNNNPGPQGKMKKLLVNKRHGAPVGSNKDLKKPCNGFLDNGNLEVVSSNVQLIVREQKGVKHCGFREIKAGKEIYTPKEAGACRKRKELTVVLATTWPCGGAWDSGSGGVDGGSEIILRIPAFCLNSSGKMMKIDFSGLPASAPLCGDTDKLYNEISTKCVYCDQL</sequence>
<dbReference type="Proteomes" id="UP000834106">
    <property type="component" value="Chromosome 5"/>
</dbReference>
<proteinExistence type="predicted"/>
<dbReference type="Gene3D" id="1.20.920.10">
    <property type="entry name" value="Bromodomain-like"/>
    <property type="match status" value="1"/>
</dbReference>
<organism evidence="4 5">
    <name type="scientific">Fraxinus pennsylvanica</name>
    <dbReference type="NCBI Taxonomy" id="56036"/>
    <lineage>
        <taxon>Eukaryota</taxon>
        <taxon>Viridiplantae</taxon>
        <taxon>Streptophyta</taxon>
        <taxon>Embryophyta</taxon>
        <taxon>Tracheophyta</taxon>
        <taxon>Spermatophyta</taxon>
        <taxon>Magnoliopsida</taxon>
        <taxon>eudicotyledons</taxon>
        <taxon>Gunneridae</taxon>
        <taxon>Pentapetalae</taxon>
        <taxon>asterids</taxon>
        <taxon>lamiids</taxon>
        <taxon>Lamiales</taxon>
        <taxon>Oleaceae</taxon>
        <taxon>Oleeae</taxon>
        <taxon>Fraxinus</taxon>
    </lineage>
</organism>
<dbReference type="PANTHER" id="PTHR45926">
    <property type="entry name" value="OSJNBA0053K19.4 PROTEIN"/>
    <property type="match status" value="1"/>
</dbReference>
<dbReference type="PROSITE" id="PS50014">
    <property type="entry name" value="BROMODOMAIN_2"/>
    <property type="match status" value="1"/>
</dbReference>